<protein>
    <recommendedName>
        <fullName evidence="2">CheW-like domain-containing protein</fullName>
    </recommendedName>
</protein>
<dbReference type="SUPFAM" id="SSF50341">
    <property type="entry name" value="CheW-like"/>
    <property type="match status" value="1"/>
</dbReference>
<dbReference type="Gene3D" id="2.40.50.180">
    <property type="entry name" value="CheA-289, Domain 4"/>
    <property type="match status" value="1"/>
</dbReference>
<dbReference type="PROSITE" id="PS50851">
    <property type="entry name" value="CHEW"/>
    <property type="match status" value="1"/>
</dbReference>
<evidence type="ECO:0000256" key="1">
    <source>
        <dbReference type="SAM" id="MobiDB-lite"/>
    </source>
</evidence>
<dbReference type="PANTHER" id="PTHR22617">
    <property type="entry name" value="CHEMOTAXIS SENSOR HISTIDINE KINASE-RELATED"/>
    <property type="match status" value="1"/>
</dbReference>
<feature type="compositionally biased region" description="Acidic residues" evidence="1">
    <location>
        <begin position="105"/>
        <end position="127"/>
    </location>
</feature>
<dbReference type="SMART" id="SM00260">
    <property type="entry name" value="CheW"/>
    <property type="match status" value="1"/>
</dbReference>
<dbReference type="PANTHER" id="PTHR22617:SF23">
    <property type="entry name" value="CHEMOTAXIS PROTEIN CHEW"/>
    <property type="match status" value="1"/>
</dbReference>
<sequence length="376" mass="39882">MSDDRAERIRNIRNRTSGADDADDTADDIDEDGQSDTPAESDVDTAADSSGDAAEPDREPAATETTDDADAVASSEDEAIAADADETAQDGVDDGDGDANATGGDSDDLTAADEATTESDSAADSEGETVSYDERNLESATTTQEADGAAVASLEGAIAGMSDTVTIDERVGEATVDATAIGQGANTYGEAAAEDEQVFDRESSLIASAHNGEETLQMLEFYLNENRYAIEIDRISAIVEMKEITRFPRGPDAIDGVTDLRGEITGVLDPTAMLDVERNEPSDDHYIVVLERDDDTQKLGIRVTDVSQAVTYRESQIDETGSVMDGGTSHHEFVDGIIKKEVDGETTLVAWLAVDKLIENTNMDHGVGEIGHEQRA</sequence>
<feature type="compositionally biased region" description="Basic and acidic residues" evidence="1">
    <location>
        <begin position="1"/>
        <end position="10"/>
    </location>
</feature>
<feature type="compositionally biased region" description="Acidic residues" evidence="1">
    <location>
        <begin position="20"/>
        <end position="45"/>
    </location>
</feature>
<dbReference type="InterPro" id="IPR039315">
    <property type="entry name" value="CheW"/>
</dbReference>
<name>A0A202E9U1_9EURY</name>
<dbReference type="RefSeq" id="WP_054862690.1">
    <property type="nucleotide sequence ID" value="NZ_MWPH01000002.1"/>
</dbReference>
<dbReference type="Proteomes" id="UP000196084">
    <property type="component" value="Unassembled WGS sequence"/>
</dbReference>
<comment type="caution">
    <text evidence="3">The sequence shown here is derived from an EMBL/GenBank/DDBJ whole genome shotgun (WGS) entry which is preliminary data.</text>
</comment>
<evidence type="ECO:0000313" key="4">
    <source>
        <dbReference type="Proteomes" id="UP000196084"/>
    </source>
</evidence>
<organism evidence="3 4">
    <name type="scientific">Natronolimnobius baerhuensis</name>
    <dbReference type="NCBI Taxonomy" id="253108"/>
    <lineage>
        <taxon>Archaea</taxon>
        <taxon>Methanobacteriati</taxon>
        <taxon>Methanobacteriota</taxon>
        <taxon>Stenosarchaea group</taxon>
        <taxon>Halobacteria</taxon>
        <taxon>Halobacteriales</taxon>
        <taxon>Natrialbaceae</taxon>
        <taxon>Natronolimnobius</taxon>
    </lineage>
</organism>
<evidence type="ECO:0000259" key="2">
    <source>
        <dbReference type="PROSITE" id="PS50851"/>
    </source>
</evidence>
<keyword evidence="4" id="KW-1185">Reference proteome</keyword>
<dbReference type="GO" id="GO:0006935">
    <property type="term" value="P:chemotaxis"/>
    <property type="evidence" value="ECO:0007669"/>
    <property type="project" value="InterPro"/>
</dbReference>
<feature type="region of interest" description="Disordered" evidence="1">
    <location>
        <begin position="1"/>
        <end position="148"/>
    </location>
</feature>
<gene>
    <name evidence="3" type="ORF">B2G88_11550</name>
</gene>
<feature type="compositionally biased region" description="Acidic residues" evidence="1">
    <location>
        <begin position="65"/>
        <end position="97"/>
    </location>
</feature>
<dbReference type="GO" id="GO:0007165">
    <property type="term" value="P:signal transduction"/>
    <property type="evidence" value="ECO:0007669"/>
    <property type="project" value="InterPro"/>
</dbReference>
<dbReference type="OrthoDB" id="115049at2157"/>
<dbReference type="AlphaFoldDB" id="A0A202E9U1"/>
<reference evidence="3 4" key="1">
    <citation type="submission" date="2017-02" db="EMBL/GenBank/DDBJ databases">
        <title>Natronthermophilus aegyptiacus gen. nov.,sp. nov., an aerobic, extremely halophilic alkalithermophilic archaeon isolated from the athalassohaline Wadi An Natrun, Egypt.</title>
        <authorList>
            <person name="Zhao B."/>
        </authorList>
    </citation>
    <scope>NUCLEOTIDE SEQUENCE [LARGE SCALE GENOMIC DNA]</scope>
    <source>
        <strain evidence="3 4">CGMCC 1.3597</strain>
    </source>
</reference>
<dbReference type="EMBL" id="MWPH01000002">
    <property type="protein sequence ID" value="OVE84984.1"/>
    <property type="molecule type" value="Genomic_DNA"/>
</dbReference>
<accession>A0A202E9U1</accession>
<dbReference type="Pfam" id="PF01584">
    <property type="entry name" value="CheW"/>
    <property type="match status" value="1"/>
</dbReference>
<dbReference type="GO" id="GO:0005829">
    <property type="term" value="C:cytosol"/>
    <property type="evidence" value="ECO:0007669"/>
    <property type="project" value="TreeGrafter"/>
</dbReference>
<feature type="domain" description="CheW-like" evidence="2">
    <location>
        <begin position="215"/>
        <end position="363"/>
    </location>
</feature>
<dbReference type="InterPro" id="IPR036061">
    <property type="entry name" value="CheW-like_dom_sf"/>
</dbReference>
<evidence type="ECO:0000313" key="3">
    <source>
        <dbReference type="EMBL" id="OVE84984.1"/>
    </source>
</evidence>
<proteinExistence type="predicted"/>
<dbReference type="Gene3D" id="2.30.30.40">
    <property type="entry name" value="SH3 Domains"/>
    <property type="match status" value="1"/>
</dbReference>
<dbReference type="InterPro" id="IPR002545">
    <property type="entry name" value="CheW-lke_dom"/>
</dbReference>